<name>A0ABS3NKD2_9GAMM</name>
<reference evidence="6 7" key="1">
    <citation type="submission" date="2021-03" db="EMBL/GenBank/DDBJ databases">
        <authorList>
            <person name="Shang D.-D."/>
            <person name="Du Z.-J."/>
            <person name="Chen G.-J."/>
        </authorList>
    </citation>
    <scope>NUCLEOTIDE SEQUENCE [LARGE SCALE GENOMIC DNA]</scope>
    <source>
        <strain evidence="6 7">F1192</strain>
    </source>
</reference>
<keyword evidence="4" id="KW-0663">Pyridoxal phosphate</keyword>
<dbReference type="InterPro" id="IPR015424">
    <property type="entry name" value="PyrdxlP-dep_Trfase"/>
</dbReference>
<proteinExistence type="inferred from homology"/>
<dbReference type="InterPro" id="IPR015421">
    <property type="entry name" value="PyrdxlP-dep_Trfase_major"/>
</dbReference>
<dbReference type="InterPro" id="IPR050106">
    <property type="entry name" value="HistidinolP_aminotransfase"/>
</dbReference>
<dbReference type="Gene3D" id="3.90.1150.10">
    <property type="entry name" value="Aspartate Aminotransferase, domain 1"/>
    <property type="match status" value="1"/>
</dbReference>
<feature type="domain" description="Aminotransferase class I/classII large" evidence="5">
    <location>
        <begin position="16"/>
        <end position="324"/>
    </location>
</feature>
<dbReference type="PANTHER" id="PTHR43643">
    <property type="entry name" value="HISTIDINOL-PHOSPHATE AMINOTRANSFERASE 2"/>
    <property type="match status" value="1"/>
</dbReference>
<evidence type="ECO:0000256" key="2">
    <source>
        <dbReference type="ARBA" id="ARBA00022576"/>
    </source>
</evidence>
<evidence type="ECO:0000313" key="6">
    <source>
        <dbReference type="EMBL" id="MBO1529856.1"/>
    </source>
</evidence>
<dbReference type="PANTHER" id="PTHR43643:SF3">
    <property type="entry name" value="HISTIDINOL-PHOSPHATE AMINOTRANSFERASE"/>
    <property type="match status" value="1"/>
</dbReference>
<dbReference type="Gene3D" id="3.40.640.10">
    <property type="entry name" value="Type I PLP-dependent aspartate aminotransferase-like (Major domain)"/>
    <property type="match status" value="1"/>
</dbReference>
<evidence type="ECO:0000256" key="4">
    <source>
        <dbReference type="ARBA" id="ARBA00022898"/>
    </source>
</evidence>
<keyword evidence="3" id="KW-0808">Transferase</keyword>
<comment type="similarity">
    <text evidence="1">Belongs to the class-II pyridoxal-phosphate-dependent aminotransferase family. Histidinol-phosphate aminotransferase subfamily.</text>
</comment>
<dbReference type="SUPFAM" id="SSF53383">
    <property type="entry name" value="PLP-dependent transferases"/>
    <property type="match status" value="1"/>
</dbReference>
<dbReference type="Pfam" id="PF00155">
    <property type="entry name" value="Aminotran_1_2"/>
    <property type="match status" value="1"/>
</dbReference>
<comment type="caution">
    <text evidence="6">The sequence shown here is derived from an EMBL/GenBank/DDBJ whole genome shotgun (WGS) entry which is preliminary data.</text>
</comment>
<sequence>MAESAKQAIIDTLDIGFRYPDDQRAALISKIAEINGVAENQVSLGNGSSENIRAVLQMLQIKALKQGQSLQVIVPDPTFAYAELYTHSIGESVVKVPLTPHSHDLDFDALQSAADAFAGISLFYICNPNNPTATITATDKLKSWIKNAPAHHYFLIDQAYSEYITDPDFESGVEWVRQQLSDNIIVIRTFSKLCALAAMRMGYAIASPKTTAAVEDFMSIDNTNLSGAVAVLATLNDEAFLAHSLRTTNQSRQMIEEALDELGLRYLPSQANFIFHEVKGDVQTYIDRMQEQDIVVGRAFPPIEGFNRLTLGTPDEMAVFIKALKRFRKKGWV</sequence>
<dbReference type="Proteomes" id="UP000664554">
    <property type="component" value="Unassembled WGS sequence"/>
</dbReference>
<dbReference type="CDD" id="cd00609">
    <property type="entry name" value="AAT_like"/>
    <property type="match status" value="1"/>
</dbReference>
<dbReference type="InterPro" id="IPR004839">
    <property type="entry name" value="Aminotransferase_I/II_large"/>
</dbReference>
<keyword evidence="2 6" id="KW-0032">Aminotransferase</keyword>
<evidence type="ECO:0000256" key="1">
    <source>
        <dbReference type="ARBA" id="ARBA00007970"/>
    </source>
</evidence>
<evidence type="ECO:0000313" key="7">
    <source>
        <dbReference type="Proteomes" id="UP000664554"/>
    </source>
</evidence>
<accession>A0ABS3NKD2</accession>
<dbReference type="EMBL" id="JAGBKM010000001">
    <property type="protein sequence ID" value="MBO1529856.1"/>
    <property type="molecule type" value="Genomic_DNA"/>
</dbReference>
<evidence type="ECO:0000259" key="5">
    <source>
        <dbReference type="Pfam" id="PF00155"/>
    </source>
</evidence>
<dbReference type="InterPro" id="IPR015422">
    <property type="entry name" value="PyrdxlP-dep_Trfase_small"/>
</dbReference>
<gene>
    <name evidence="6" type="ORF">J3492_01340</name>
</gene>
<keyword evidence="7" id="KW-1185">Reference proteome</keyword>
<organism evidence="6 7">
    <name type="scientific">Psychrobacter coccoides</name>
    <dbReference type="NCBI Taxonomy" id="2818440"/>
    <lineage>
        <taxon>Bacteria</taxon>
        <taxon>Pseudomonadati</taxon>
        <taxon>Pseudomonadota</taxon>
        <taxon>Gammaproteobacteria</taxon>
        <taxon>Moraxellales</taxon>
        <taxon>Moraxellaceae</taxon>
        <taxon>Psychrobacter</taxon>
    </lineage>
</organism>
<dbReference type="GO" id="GO:0008483">
    <property type="term" value="F:transaminase activity"/>
    <property type="evidence" value="ECO:0007669"/>
    <property type="project" value="UniProtKB-KW"/>
</dbReference>
<protein>
    <submittedName>
        <fullName evidence="6">Histidinol-phosphate aminotransferase family protein</fullName>
    </submittedName>
</protein>
<evidence type="ECO:0000256" key="3">
    <source>
        <dbReference type="ARBA" id="ARBA00022679"/>
    </source>
</evidence>